<dbReference type="AlphaFoldDB" id="A0A2P4Y2C1"/>
<comment type="caution">
    <text evidence="2">The sequence shown here is derived from an EMBL/GenBank/DDBJ whole genome shotgun (WGS) entry which is preliminary data.</text>
</comment>
<sequence length="279" mass="31568">MVKARRLPLYESPLSSSEELSDDKYVGSDGVCSEDLSDTGSAGEGVYDDLFSSDEEPEEPYWDPDPTLRWAVWQIDGIVILEKTDEKTGATTSEYHPLEAMLETHREECWLAMRFKSSGMEHFREFCKTDWYGQTIIAAGEDFSCMFQAMKVAAELLKRPNLVPQEVIDEFFAEDLSNFHLDMNQGCTWKQFTAFLCKLRQHGNALKINEMIKNNYDQGERRGPRVLSELTPDKGITDGLYIVDAYNVRFVGHAVVLGVANGGQLKTVIDRGQEKRVVG</sequence>
<keyword evidence="3" id="KW-1185">Reference proteome</keyword>
<reference evidence="2 3" key="1">
    <citation type="journal article" date="2017" name="Genome Biol. Evol.">
        <title>Phytophthora megakarya and P. palmivora, closely related causal agents of cacao black pod rot, underwent increases in genome sizes and gene numbers by different mechanisms.</title>
        <authorList>
            <person name="Ali S.S."/>
            <person name="Shao J."/>
            <person name="Lary D.J."/>
            <person name="Kronmiller B."/>
            <person name="Shen D."/>
            <person name="Strem M.D."/>
            <person name="Amoako-Attah I."/>
            <person name="Akrofi A.Y."/>
            <person name="Begoude B.A."/>
            <person name="Ten Hoopen G.M."/>
            <person name="Coulibaly K."/>
            <person name="Kebe B.I."/>
            <person name="Melnick R.L."/>
            <person name="Guiltinan M.J."/>
            <person name="Tyler B.M."/>
            <person name="Meinhardt L.W."/>
            <person name="Bailey B.A."/>
        </authorList>
    </citation>
    <scope>NUCLEOTIDE SEQUENCE [LARGE SCALE GENOMIC DNA]</scope>
    <source>
        <strain evidence="3">sbr112.9</strain>
    </source>
</reference>
<proteinExistence type="predicted"/>
<dbReference type="OrthoDB" id="129387at2759"/>
<feature type="region of interest" description="Disordered" evidence="1">
    <location>
        <begin position="13"/>
        <end position="46"/>
    </location>
</feature>
<organism evidence="2 3">
    <name type="scientific">Phytophthora palmivora</name>
    <dbReference type="NCBI Taxonomy" id="4796"/>
    <lineage>
        <taxon>Eukaryota</taxon>
        <taxon>Sar</taxon>
        <taxon>Stramenopiles</taxon>
        <taxon>Oomycota</taxon>
        <taxon>Peronosporomycetes</taxon>
        <taxon>Peronosporales</taxon>
        <taxon>Peronosporaceae</taxon>
        <taxon>Phytophthora</taxon>
    </lineage>
</organism>
<evidence type="ECO:0000313" key="3">
    <source>
        <dbReference type="Proteomes" id="UP000237271"/>
    </source>
</evidence>
<dbReference type="Proteomes" id="UP000237271">
    <property type="component" value="Unassembled WGS sequence"/>
</dbReference>
<name>A0A2P4Y2C1_9STRA</name>
<evidence type="ECO:0000313" key="2">
    <source>
        <dbReference type="EMBL" id="POM71955.1"/>
    </source>
</evidence>
<accession>A0A2P4Y2C1</accession>
<protein>
    <submittedName>
        <fullName evidence="2">Uncharacterized protein</fullName>
    </submittedName>
</protein>
<evidence type="ECO:0000256" key="1">
    <source>
        <dbReference type="SAM" id="MobiDB-lite"/>
    </source>
</evidence>
<gene>
    <name evidence="2" type="ORF">PHPALM_11406</name>
</gene>
<dbReference type="EMBL" id="NCKW01006384">
    <property type="protein sequence ID" value="POM71955.1"/>
    <property type="molecule type" value="Genomic_DNA"/>
</dbReference>